<keyword evidence="2" id="KW-1185">Reference proteome</keyword>
<dbReference type="HOGENOM" id="CLU_2261947_0_0_0"/>
<proteinExistence type="predicted"/>
<dbReference type="KEGG" id="saci:Sinac_4529"/>
<accession>L0DJ57</accession>
<gene>
    <name evidence="1" type="ordered locus">Sinac_4529</name>
</gene>
<reference evidence="1 2" key="1">
    <citation type="submission" date="2012-02" db="EMBL/GenBank/DDBJ databases">
        <title>Complete sequence of chromosome of Singulisphaera acidiphila DSM 18658.</title>
        <authorList>
            <consortium name="US DOE Joint Genome Institute (JGI-PGF)"/>
            <person name="Lucas S."/>
            <person name="Copeland A."/>
            <person name="Lapidus A."/>
            <person name="Glavina del Rio T."/>
            <person name="Dalin E."/>
            <person name="Tice H."/>
            <person name="Bruce D."/>
            <person name="Goodwin L."/>
            <person name="Pitluck S."/>
            <person name="Peters L."/>
            <person name="Ovchinnikova G."/>
            <person name="Chertkov O."/>
            <person name="Kyrpides N."/>
            <person name="Mavromatis K."/>
            <person name="Ivanova N."/>
            <person name="Brettin T."/>
            <person name="Detter J.C."/>
            <person name="Han C."/>
            <person name="Larimer F."/>
            <person name="Land M."/>
            <person name="Hauser L."/>
            <person name="Markowitz V."/>
            <person name="Cheng J.-F."/>
            <person name="Hugenholtz P."/>
            <person name="Woyke T."/>
            <person name="Wu D."/>
            <person name="Tindall B."/>
            <person name="Pomrenke H."/>
            <person name="Brambilla E."/>
            <person name="Klenk H.-P."/>
            <person name="Eisen J.A."/>
        </authorList>
    </citation>
    <scope>NUCLEOTIDE SEQUENCE [LARGE SCALE GENOMIC DNA]</scope>
    <source>
        <strain evidence="2">ATCC BAA-1392 / DSM 18658 / VKM B-2454 / MOB10</strain>
    </source>
</reference>
<evidence type="ECO:0000313" key="2">
    <source>
        <dbReference type="Proteomes" id="UP000010798"/>
    </source>
</evidence>
<dbReference type="STRING" id="886293.Sinac_4529"/>
<sequence length="103" mass="11852">MSIPAKRNFTLRWMIALVAVSAAVCWYVNPSRTRHLAEQYEVKAYRFSLYENLNRDGIAQSRTASGATTCRKRAKYFAAMRAKYERASHYPWLPIAPDPPVPE</sequence>
<organism evidence="1 2">
    <name type="scientific">Singulisphaera acidiphila (strain ATCC BAA-1392 / DSM 18658 / VKM B-2454 / MOB10)</name>
    <dbReference type="NCBI Taxonomy" id="886293"/>
    <lineage>
        <taxon>Bacteria</taxon>
        <taxon>Pseudomonadati</taxon>
        <taxon>Planctomycetota</taxon>
        <taxon>Planctomycetia</taxon>
        <taxon>Isosphaerales</taxon>
        <taxon>Isosphaeraceae</taxon>
        <taxon>Singulisphaera</taxon>
    </lineage>
</organism>
<protein>
    <submittedName>
        <fullName evidence="1">Uncharacterized protein</fullName>
    </submittedName>
</protein>
<name>L0DJ57_SINAD</name>
<dbReference type="Proteomes" id="UP000010798">
    <property type="component" value="Chromosome"/>
</dbReference>
<dbReference type="EMBL" id="CP003364">
    <property type="protein sequence ID" value="AGA28711.1"/>
    <property type="molecule type" value="Genomic_DNA"/>
</dbReference>
<dbReference type="RefSeq" id="WP_015247827.1">
    <property type="nucleotide sequence ID" value="NC_019892.1"/>
</dbReference>
<dbReference type="AlphaFoldDB" id="L0DJ57"/>
<evidence type="ECO:0000313" key="1">
    <source>
        <dbReference type="EMBL" id="AGA28711.1"/>
    </source>
</evidence>